<dbReference type="RefSeq" id="WP_316414760.1">
    <property type="nucleotide sequence ID" value="NZ_AP027080.1"/>
</dbReference>
<dbReference type="Gene3D" id="1.10.10.60">
    <property type="entry name" value="Homeodomain-like"/>
    <property type="match status" value="1"/>
</dbReference>
<name>A0AA48KAU6_9BACT</name>
<evidence type="ECO:0000256" key="4">
    <source>
        <dbReference type="ARBA" id="ARBA00023125"/>
    </source>
</evidence>
<dbReference type="GO" id="GO:0006355">
    <property type="term" value="P:regulation of DNA-templated transcription"/>
    <property type="evidence" value="ECO:0007669"/>
    <property type="project" value="TreeGrafter"/>
</dbReference>
<protein>
    <submittedName>
        <fullName evidence="8">DNA-binding response regulator</fullName>
    </submittedName>
</protein>
<dbReference type="InterPro" id="IPR011006">
    <property type="entry name" value="CheY-like_superfamily"/>
</dbReference>
<dbReference type="EMBL" id="AP027080">
    <property type="protein sequence ID" value="BDU71858.1"/>
    <property type="molecule type" value="Genomic_DNA"/>
</dbReference>
<dbReference type="Proteomes" id="UP001238179">
    <property type="component" value="Chromosome"/>
</dbReference>
<dbReference type="GO" id="GO:0032993">
    <property type="term" value="C:protein-DNA complex"/>
    <property type="evidence" value="ECO:0007669"/>
    <property type="project" value="TreeGrafter"/>
</dbReference>
<accession>A0AA48KAU6</accession>
<dbReference type="PANTHER" id="PTHR48111">
    <property type="entry name" value="REGULATOR OF RPOS"/>
    <property type="match status" value="1"/>
</dbReference>
<evidence type="ECO:0000256" key="2">
    <source>
        <dbReference type="ARBA" id="ARBA00023012"/>
    </source>
</evidence>
<dbReference type="InterPro" id="IPR039420">
    <property type="entry name" value="WalR-like"/>
</dbReference>
<dbReference type="Pfam" id="PF00072">
    <property type="entry name" value="Response_reg"/>
    <property type="match status" value="1"/>
</dbReference>
<evidence type="ECO:0000313" key="8">
    <source>
        <dbReference type="EMBL" id="BDU71858.1"/>
    </source>
</evidence>
<organism evidence="8 9">
    <name type="scientific">Mesoterricola silvestris</name>
    <dbReference type="NCBI Taxonomy" id="2927979"/>
    <lineage>
        <taxon>Bacteria</taxon>
        <taxon>Pseudomonadati</taxon>
        <taxon>Acidobacteriota</taxon>
        <taxon>Holophagae</taxon>
        <taxon>Holophagales</taxon>
        <taxon>Holophagaceae</taxon>
        <taxon>Mesoterricola</taxon>
    </lineage>
</organism>
<keyword evidence="2" id="KW-0902">Two-component regulatory system</keyword>
<feature type="modified residue" description="4-aspartylphosphate" evidence="6">
    <location>
        <position position="56"/>
    </location>
</feature>
<dbReference type="GO" id="GO:0000156">
    <property type="term" value="F:phosphorelay response regulator activity"/>
    <property type="evidence" value="ECO:0007669"/>
    <property type="project" value="TreeGrafter"/>
</dbReference>
<keyword evidence="9" id="KW-1185">Reference proteome</keyword>
<keyword evidence="4 8" id="KW-0238">DNA-binding</keyword>
<dbReference type="AlphaFoldDB" id="A0AA48KAU6"/>
<dbReference type="InterPro" id="IPR001789">
    <property type="entry name" value="Sig_transdc_resp-reg_receiver"/>
</dbReference>
<dbReference type="PRINTS" id="PR01590">
    <property type="entry name" value="HTHFIS"/>
</dbReference>
<dbReference type="SUPFAM" id="SSF46689">
    <property type="entry name" value="Homeodomain-like"/>
    <property type="match status" value="1"/>
</dbReference>
<sequence length="176" mass="19137">MAEPGPSLLLAEDDAPFRERLATALRRRGLEVQAASCVPEALALAREESPEWALVDLRMPGGSGLDLVRELKGLDPETRVVVLTAYGSIATALEAVRLGAAHYLTKPADVDRILAAFTGGPSAPEEASTPSLDLVEWEHLQRVLADCEGNVSEAARRLGMHRRSLQRKLDRTRPPR</sequence>
<dbReference type="PROSITE" id="PS50110">
    <property type="entry name" value="RESPONSE_REGULATORY"/>
    <property type="match status" value="1"/>
</dbReference>
<evidence type="ECO:0000259" key="7">
    <source>
        <dbReference type="PROSITE" id="PS50110"/>
    </source>
</evidence>
<proteinExistence type="predicted"/>
<evidence type="ECO:0000256" key="1">
    <source>
        <dbReference type="ARBA" id="ARBA00022553"/>
    </source>
</evidence>
<dbReference type="InterPro" id="IPR002197">
    <property type="entry name" value="HTH_Fis"/>
</dbReference>
<dbReference type="CDD" id="cd17563">
    <property type="entry name" value="REC_RegA-like"/>
    <property type="match status" value="1"/>
</dbReference>
<evidence type="ECO:0000256" key="3">
    <source>
        <dbReference type="ARBA" id="ARBA00023015"/>
    </source>
</evidence>
<evidence type="ECO:0000256" key="6">
    <source>
        <dbReference type="PROSITE-ProRule" id="PRU00169"/>
    </source>
</evidence>
<keyword evidence="3" id="KW-0805">Transcription regulation</keyword>
<dbReference type="SUPFAM" id="SSF52172">
    <property type="entry name" value="CheY-like"/>
    <property type="match status" value="1"/>
</dbReference>
<dbReference type="Pfam" id="PF02954">
    <property type="entry name" value="HTH_8"/>
    <property type="match status" value="1"/>
</dbReference>
<evidence type="ECO:0000256" key="5">
    <source>
        <dbReference type="ARBA" id="ARBA00023163"/>
    </source>
</evidence>
<dbReference type="Gene3D" id="3.40.50.2300">
    <property type="match status" value="1"/>
</dbReference>
<keyword evidence="1 6" id="KW-0597">Phosphoprotein</keyword>
<reference evidence="9" key="1">
    <citation type="journal article" date="2023" name="Int. J. Syst. Evol. Microbiol.">
        <title>Mesoterricola silvestris gen. nov., sp. nov., Mesoterricola sediminis sp. nov., Geothrix oryzae sp. nov., Geothrix edaphica sp. nov., Geothrix rubra sp. nov., and Geothrix limicola sp. nov., six novel members of Acidobacteriota isolated from soils.</title>
        <authorList>
            <person name="Itoh H."/>
            <person name="Sugisawa Y."/>
            <person name="Mise K."/>
            <person name="Xu Z."/>
            <person name="Kuniyasu M."/>
            <person name="Ushijima N."/>
            <person name="Kawano K."/>
            <person name="Kobayashi E."/>
            <person name="Shiratori Y."/>
            <person name="Masuda Y."/>
            <person name="Senoo K."/>
        </authorList>
    </citation>
    <scope>NUCLEOTIDE SEQUENCE [LARGE SCALE GENOMIC DNA]</scope>
    <source>
        <strain evidence="9">W79</strain>
    </source>
</reference>
<dbReference type="PANTHER" id="PTHR48111:SF1">
    <property type="entry name" value="TWO-COMPONENT RESPONSE REGULATOR ORR33"/>
    <property type="match status" value="1"/>
</dbReference>
<dbReference type="SMART" id="SM00448">
    <property type="entry name" value="REC"/>
    <property type="match status" value="1"/>
</dbReference>
<keyword evidence="5" id="KW-0804">Transcription</keyword>
<dbReference type="KEGG" id="msil:METEAL_10320"/>
<dbReference type="GO" id="GO:0005829">
    <property type="term" value="C:cytosol"/>
    <property type="evidence" value="ECO:0007669"/>
    <property type="project" value="TreeGrafter"/>
</dbReference>
<dbReference type="GO" id="GO:0000976">
    <property type="term" value="F:transcription cis-regulatory region binding"/>
    <property type="evidence" value="ECO:0007669"/>
    <property type="project" value="TreeGrafter"/>
</dbReference>
<gene>
    <name evidence="8" type="ORF">METEAL_10320</name>
</gene>
<dbReference type="InterPro" id="IPR009057">
    <property type="entry name" value="Homeodomain-like_sf"/>
</dbReference>
<evidence type="ECO:0000313" key="9">
    <source>
        <dbReference type="Proteomes" id="UP001238179"/>
    </source>
</evidence>
<feature type="domain" description="Response regulatory" evidence="7">
    <location>
        <begin position="7"/>
        <end position="121"/>
    </location>
</feature>